<dbReference type="EMBL" id="FSRL01000001">
    <property type="protein sequence ID" value="SIN88171.1"/>
    <property type="molecule type" value="Genomic_DNA"/>
</dbReference>
<dbReference type="PANTHER" id="PTHR30290">
    <property type="entry name" value="PERIPLASMIC BINDING COMPONENT OF ABC TRANSPORTER"/>
    <property type="match status" value="1"/>
</dbReference>
<dbReference type="PANTHER" id="PTHR30290:SF62">
    <property type="entry name" value="OLIGOPEPTIDE ABC TRANSPORTER, PERIPLASMIC OLIGOPEPTIDE-BINDING PROTEIN"/>
    <property type="match status" value="1"/>
</dbReference>
<keyword evidence="3" id="KW-0732">Signal</keyword>
<feature type="chain" id="PRO_5013201343" evidence="3">
    <location>
        <begin position="24"/>
        <end position="629"/>
    </location>
</feature>
<dbReference type="OrthoDB" id="9803988at2"/>
<dbReference type="InterPro" id="IPR039424">
    <property type="entry name" value="SBP_5"/>
</dbReference>
<proteinExistence type="inferred from homology"/>
<accession>A0A1N6EYX8</accession>
<dbReference type="Pfam" id="PF00496">
    <property type="entry name" value="SBP_bac_5"/>
    <property type="match status" value="2"/>
</dbReference>
<dbReference type="SUPFAM" id="SSF53850">
    <property type="entry name" value="Periplasmic binding protein-like II"/>
    <property type="match status" value="1"/>
</dbReference>
<gene>
    <name evidence="5" type="ORF">SAMN05444002_1218</name>
</gene>
<organism evidence="5 6">
    <name type="scientific">Vannielia litorea</name>
    <dbReference type="NCBI Taxonomy" id="1217970"/>
    <lineage>
        <taxon>Bacteria</taxon>
        <taxon>Pseudomonadati</taxon>
        <taxon>Pseudomonadota</taxon>
        <taxon>Alphaproteobacteria</taxon>
        <taxon>Rhodobacterales</taxon>
        <taxon>Paracoccaceae</taxon>
        <taxon>Vannielia</taxon>
    </lineage>
</organism>
<evidence type="ECO:0000256" key="1">
    <source>
        <dbReference type="ARBA" id="ARBA00004418"/>
    </source>
</evidence>
<keyword evidence="6" id="KW-1185">Reference proteome</keyword>
<feature type="domain" description="Solute-binding protein family 5" evidence="4">
    <location>
        <begin position="99"/>
        <end position="196"/>
    </location>
</feature>
<evidence type="ECO:0000259" key="4">
    <source>
        <dbReference type="Pfam" id="PF00496"/>
    </source>
</evidence>
<evidence type="ECO:0000313" key="5">
    <source>
        <dbReference type="EMBL" id="SIN88171.1"/>
    </source>
</evidence>
<comment type="similarity">
    <text evidence="2">Belongs to the bacterial solute-binding protein 5 family.</text>
</comment>
<protein>
    <submittedName>
        <fullName evidence="5">Peptide/nickel transport system substrate-binding protein</fullName>
    </submittedName>
</protein>
<feature type="signal peptide" evidence="3">
    <location>
        <begin position="1"/>
        <end position="23"/>
    </location>
</feature>
<name>A0A1N6EYX8_9RHOB</name>
<dbReference type="Gene3D" id="3.10.105.10">
    <property type="entry name" value="Dipeptide-binding Protein, Domain 3"/>
    <property type="match status" value="1"/>
</dbReference>
<dbReference type="STRING" id="1217970.SAMN05444002_1218"/>
<dbReference type="RefSeq" id="WP_074255313.1">
    <property type="nucleotide sequence ID" value="NZ_FSRL01000001.1"/>
</dbReference>
<dbReference type="AlphaFoldDB" id="A0A1N6EYX8"/>
<comment type="subcellular location">
    <subcellularLocation>
        <location evidence="1">Periplasm</location>
    </subcellularLocation>
</comment>
<evidence type="ECO:0000256" key="2">
    <source>
        <dbReference type="ARBA" id="ARBA00005695"/>
    </source>
</evidence>
<dbReference type="CDD" id="cd08500">
    <property type="entry name" value="PBP2_NikA_DppA_OppA_like_4"/>
    <property type="match status" value="1"/>
</dbReference>
<dbReference type="InterPro" id="IPR000914">
    <property type="entry name" value="SBP_5_dom"/>
</dbReference>
<dbReference type="Gene3D" id="3.40.190.10">
    <property type="entry name" value="Periplasmic binding protein-like II"/>
    <property type="match status" value="1"/>
</dbReference>
<evidence type="ECO:0000313" key="6">
    <source>
        <dbReference type="Proteomes" id="UP000184932"/>
    </source>
</evidence>
<reference evidence="6" key="1">
    <citation type="submission" date="2016-11" db="EMBL/GenBank/DDBJ databases">
        <authorList>
            <person name="Varghese N."/>
            <person name="Submissions S."/>
        </authorList>
    </citation>
    <scope>NUCLEOTIDE SEQUENCE [LARGE SCALE GENOMIC DNA]</scope>
    <source>
        <strain evidence="6">DSM 29440</strain>
    </source>
</reference>
<feature type="domain" description="Solute-binding protein family 5" evidence="4">
    <location>
        <begin position="260"/>
        <end position="509"/>
    </location>
</feature>
<dbReference type="Proteomes" id="UP000184932">
    <property type="component" value="Unassembled WGS sequence"/>
</dbReference>
<sequence>MLRTKFTGVSLVALVALAGPALGQDYTQAPDLQAAVEAGTLPPVEERLPVNPMVVTPLESVGTYGGTWRSALKGTYDTGWIRRTVGYQPLVAYDYEWTEVVPNVAERFEVNDEATEFTFYLREGHKWSDGAPFTAEDLLFALNVMKSSAYGGRKASGFEWDKITGEVVDPLTFKMTLSAPNGLFLERLASVEGQFIVNAAKHYCGKYFPDVDPAATDNAKAEGFDSWTQAMEQSCFFNFVDEDRPLLFAWRQTTPYDGLNQLIEWERNPYFFKVDTEGNQLPYIDKVQMVQTENVEDIVLKAVNGEIDFSNRHFATVTNKPVIFDGQESGGYTLKSTVDARMNHAIFQLNLTHDDPEKRKLYNEKDFRTALSLAMDREEIIDVVFAGQGEPYQAAPRPSSQFYNETLAKQFTEYDPDRANELLDGLGLTERNSDGIRLGFDGEPIRIQLFSPSDQVEFNDIAQLVVEHWKEIGIDLDARNAERSLVYERVQNNTHDMHVWWGDGGMSDALLDPRYYFPFNLESAFAEKWAQHFMAGGSTLAEAPPAEVQKQMDLYLELIATPDKEEQKAIFGEILDIAAEQFYVMGTVLPADGYIVANKNLGNVPEGQVYTWVYPQPGPMETAQLYFKK</sequence>
<evidence type="ECO:0000256" key="3">
    <source>
        <dbReference type="SAM" id="SignalP"/>
    </source>
</evidence>
<dbReference type="GO" id="GO:0015833">
    <property type="term" value="P:peptide transport"/>
    <property type="evidence" value="ECO:0007669"/>
    <property type="project" value="TreeGrafter"/>
</dbReference>
<dbReference type="GO" id="GO:1904680">
    <property type="term" value="F:peptide transmembrane transporter activity"/>
    <property type="evidence" value="ECO:0007669"/>
    <property type="project" value="TreeGrafter"/>
</dbReference>